<dbReference type="GO" id="GO:0032259">
    <property type="term" value="P:methylation"/>
    <property type="evidence" value="ECO:0007669"/>
    <property type="project" value="UniProtKB-KW"/>
</dbReference>
<comment type="caution">
    <text evidence="2">The sequence shown here is derived from an EMBL/GenBank/DDBJ whole genome shotgun (WGS) entry which is preliminary data.</text>
</comment>
<sequence length="259" mass="28851">MKAEVHADNHGHRDFYASPLGLVAARLLRERLARLWPDLSGRAVLGLGHAAPYLRLWREQASRILAASLPETDTVPWPPGGASLTARVEDAALPFPDLSFDRVLLVHGLEGAENDRRALREVWRVLKDDGRVLIVAPNRRGLWAHRDSTPFGQGRPYSTGQLSRLLERNMFTAERRDTALFTPPFQARLLLRAAGLWEGAGRSLAPRFAGLVIVEARKSIYGVLPAHGARLRPGRRVLVPEAVWAAREEAMRRDSAPRL</sequence>
<evidence type="ECO:0000313" key="3">
    <source>
        <dbReference type="Proteomes" id="UP000005324"/>
    </source>
</evidence>
<keyword evidence="2" id="KW-0489">Methyltransferase</keyword>
<proteinExistence type="predicted"/>
<organism evidence="2 3">
    <name type="scientific">Pseudoroseomonas cervicalis ATCC 49957</name>
    <dbReference type="NCBI Taxonomy" id="525371"/>
    <lineage>
        <taxon>Bacteria</taxon>
        <taxon>Pseudomonadati</taxon>
        <taxon>Pseudomonadota</taxon>
        <taxon>Alphaproteobacteria</taxon>
        <taxon>Acetobacterales</taxon>
        <taxon>Roseomonadaceae</taxon>
        <taxon>Roseomonas</taxon>
    </lineage>
</organism>
<dbReference type="AlphaFoldDB" id="D5RHN5"/>
<evidence type="ECO:0000313" key="2">
    <source>
        <dbReference type="EMBL" id="EFH13188.1"/>
    </source>
</evidence>
<dbReference type="Proteomes" id="UP000005324">
    <property type="component" value="Unassembled WGS sequence"/>
</dbReference>
<dbReference type="Pfam" id="PF08241">
    <property type="entry name" value="Methyltransf_11"/>
    <property type="match status" value="1"/>
</dbReference>
<gene>
    <name evidence="2" type="ORF">HMPREF0731_0595</name>
</gene>
<keyword evidence="2" id="KW-0808">Transferase</keyword>
<dbReference type="GO" id="GO:0008757">
    <property type="term" value="F:S-adenosylmethionine-dependent methyltransferase activity"/>
    <property type="evidence" value="ECO:0007669"/>
    <property type="project" value="InterPro"/>
</dbReference>
<accession>D5RHN5</accession>
<protein>
    <submittedName>
        <fullName evidence="2">Methyltransferase domain protein</fullName>
    </submittedName>
</protein>
<dbReference type="HOGENOM" id="CLU_048277_0_0_5"/>
<name>D5RHN5_9PROT</name>
<dbReference type="SUPFAM" id="SSF53335">
    <property type="entry name" value="S-adenosyl-L-methionine-dependent methyltransferases"/>
    <property type="match status" value="1"/>
</dbReference>
<dbReference type="Gene3D" id="3.40.50.150">
    <property type="entry name" value="Vaccinia Virus protein VP39"/>
    <property type="match status" value="1"/>
</dbReference>
<feature type="domain" description="Methyltransferase type 11" evidence="1">
    <location>
        <begin position="85"/>
        <end position="134"/>
    </location>
</feature>
<reference evidence="2 3" key="1">
    <citation type="submission" date="2010-04" db="EMBL/GenBank/DDBJ databases">
        <authorList>
            <person name="Qin X."/>
            <person name="Bachman B."/>
            <person name="Battles P."/>
            <person name="Bell A."/>
            <person name="Bess C."/>
            <person name="Bickham C."/>
            <person name="Chaboub L."/>
            <person name="Chen D."/>
            <person name="Coyle M."/>
            <person name="Deiros D.R."/>
            <person name="Dinh H."/>
            <person name="Forbes L."/>
            <person name="Fowler G."/>
            <person name="Francisco L."/>
            <person name="Fu Q."/>
            <person name="Gubbala S."/>
            <person name="Hale W."/>
            <person name="Han Y."/>
            <person name="Hemphill L."/>
            <person name="Highlander S.K."/>
            <person name="Hirani K."/>
            <person name="Hogues M."/>
            <person name="Jackson L."/>
            <person name="Jakkamsetti A."/>
            <person name="Javaid M."/>
            <person name="Jiang H."/>
            <person name="Korchina V."/>
            <person name="Kovar C."/>
            <person name="Lara F."/>
            <person name="Lee S."/>
            <person name="Mata R."/>
            <person name="Mathew T."/>
            <person name="Moen C."/>
            <person name="Morales K."/>
            <person name="Munidasa M."/>
            <person name="Nazareth L."/>
            <person name="Ngo R."/>
            <person name="Nguyen L."/>
            <person name="Okwuonu G."/>
            <person name="Ongeri F."/>
            <person name="Patil S."/>
            <person name="Petrosino J."/>
            <person name="Pham C."/>
            <person name="Pham P."/>
            <person name="Pu L.-L."/>
            <person name="Puazo M."/>
            <person name="Raj R."/>
            <person name="Reid J."/>
            <person name="Rouhana J."/>
            <person name="Saada N."/>
            <person name="Shang Y."/>
            <person name="Simmons D."/>
            <person name="Thornton R."/>
            <person name="Warren J."/>
            <person name="Weissenberger G."/>
            <person name="Zhang J."/>
            <person name="Zhang L."/>
            <person name="Zhou C."/>
            <person name="Zhu D."/>
            <person name="Muzny D."/>
            <person name="Worley K."/>
            <person name="Gibbs R."/>
        </authorList>
    </citation>
    <scope>NUCLEOTIDE SEQUENCE [LARGE SCALE GENOMIC DNA]</scope>
    <source>
        <strain evidence="2 3">ATCC 49957</strain>
    </source>
</reference>
<dbReference type="OrthoDB" id="9800231at2"/>
<evidence type="ECO:0000259" key="1">
    <source>
        <dbReference type="Pfam" id="PF08241"/>
    </source>
</evidence>
<keyword evidence="3" id="KW-1185">Reference proteome</keyword>
<dbReference type="InterPro" id="IPR013216">
    <property type="entry name" value="Methyltransf_11"/>
</dbReference>
<dbReference type="InterPro" id="IPR029063">
    <property type="entry name" value="SAM-dependent_MTases_sf"/>
</dbReference>
<dbReference type="EMBL" id="ADVL01000107">
    <property type="protein sequence ID" value="EFH13188.1"/>
    <property type="molecule type" value="Genomic_DNA"/>
</dbReference>